<accession>X0U695</accession>
<name>X0U695_9ZZZZ</name>
<sequence>MSDCNYDSDSAFTTIDIDELYVKVSVLDVALKEEKIERGFFFVALVLLPSSLT</sequence>
<dbReference type="EMBL" id="BARS01015832">
    <property type="protein sequence ID" value="GAF94876.1"/>
    <property type="molecule type" value="Genomic_DNA"/>
</dbReference>
<organism evidence="1">
    <name type="scientific">marine sediment metagenome</name>
    <dbReference type="NCBI Taxonomy" id="412755"/>
    <lineage>
        <taxon>unclassified sequences</taxon>
        <taxon>metagenomes</taxon>
        <taxon>ecological metagenomes</taxon>
    </lineage>
</organism>
<protein>
    <submittedName>
        <fullName evidence="1">Uncharacterized protein</fullName>
    </submittedName>
</protein>
<gene>
    <name evidence="1" type="ORF">S01H1_26140</name>
</gene>
<reference evidence="1" key="1">
    <citation type="journal article" date="2014" name="Front. Microbiol.">
        <title>High frequency of phylogenetically diverse reductive dehalogenase-homologous genes in deep subseafloor sedimentary metagenomes.</title>
        <authorList>
            <person name="Kawai M."/>
            <person name="Futagami T."/>
            <person name="Toyoda A."/>
            <person name="Takaki Y."/>
            <person name="Nishi S."/>
            <person name="Hori S."/>
            <person name="Arai W."/>
            <person name="Tsubouchi T."/>
            <person name="Morono Y."/>
            <person name="Uchiyama I."/>
            <person name="Ito T."/>
            <person name="Fujiyama A."/>
            <person name="Inagaki F."/>
            <person name="Takami H."/>
        </authorList>
    </citation>
    <scope>NUCLEOTIDE SEQUENCE</scope>
    <source>
        <strain evidence="1">Expedition CK06-06</strain>
    </source>
</reference>
<comment type="caution">
    <text evidence="1">The sequence shown here is derived from an EMBL/GenBank/DDBJ whole genome shotgun (WGS) entry which is preliminary data.</text>
</comment>
<proteinExistence type="predicted"/>
<evidence type="ECO:0000313" key="1">
    <source>
        <dbReference type="EMBL" id="GAF94876.1"/>
    </source>
</evidence>
<dbReference type="AlphaFoldDB" id="X0U695"/>